<dbReference type="EC" id="2.5.1.17" evidence="1"/>
<dbReference type="NCBIfam" id="TIGR00708">
    <property type="entry name" value="cobA"/>
    <property type="match status" value="1"/>
</dbReference>
<organism evidence="1">
    <name type="scientific">hydrothermal vent metagenome</name>
    <dbReference type="NCBI Taxonomy" id="652676"/>
    <lineage>
        <taxon>unclassified sequences</taxon>
        <taxon>metagenomes</taxon>
        <taxon>ecological metagenomes</taxon>
    </lineage>
</organism>
<sequence length="179" mass="19626">MIDDVDGDKGLFLLFTGDGKGKTTAALGLAFRALGHGFPVCVIQFIKGSWQPGEVAAAKRFEDLLDFHVMGRGFTWKSDDLDKDIALAREAWLFARKTIGEGRHRLVILDELTYLISYKMIDEQDVLDTVASRPAGMHVVVTGRGASAKLVAAADLVTEMRAIKHPYKSGIKACRGIEF</sequence>
<proteinExistence type="predicted"/>
<dbReference type="InterPro" id="IPR003724">
    <property type="entry name" value="CblAdoTrfase_CobA"/>
</dbReference>
<dbReference type="Pfam" id="PF02572">
    <property type="entry name" value="CobA_CobO_BtuR"/>
    <property type="match status" value="1"/>
</dbReference>
<dbReference type="GO" id="GO:0009236">
    <property type="term" value="P:cobalamin biosynthetic process"/>
    <property type="evidence" value="ECO:0007669"/>
    <property type="project" value="InterPro"/>
</dbReference>
<dbReference type="SUPFAM" id="SSF52540">
    <property type="entry name" value="P-loop containing nucleoside triphosphate hydrolases"/>
    <property type="match status" value="1"/>
</dbReference>
<dbReference type="AlphaFoldDB" id="A0A3B0V5G6"/>
<evidence type="ECO:0000313" key="1">
    <source>
        <dbReference type="EMBL" id="VAW35613.1"/>
    </source>
</evidence>
<dbReference type="GO" id="GO:0008817">
    <property type="term" value="F:corrinoid adenosyltransferase activity"/>
    <property type="evidence" value="ECO:0007669"/>
    <property type="project" value="UniProtKB-EC"/>
</dbReference>
<accession>A0A3B0V5G6</accession>
<keyword evidence="1" id="KW-0808">Transferase</keyword>
<dbReference type="NCBIfam" id="NF004637">
    <property type="entry name" value="PRK05986.1"/>
    <property type="match status" value="1"/>
</dbReference>
<dbReference type="PANTHER" id="PTHR46638:SF1">
    <property type="entry name" value="CORRINOID ADENOSYLTRANSFERASE"/>
    <property type="match status" value="1"/>
</dbReference>
<reference evidence="1" key="1">
    <citation type="submission" date="2018-06" db="EMBL/GenBank/DDBJ databases">
        <authorList>
            <person name="Zhirakovskaya E."/>
        </authorList>
    </citation>
    <scope>NUCLEOTIDE SEQUENCE</scope>
</reference>
<dbReference type="InterPro" id="IPR027417">
    <property type="entry name" value="P-loop_NTPase"/>
</dbReference>
<dbReference type="PIRSF" id="PIRSF015617">
    <property type="entry name" value="Adensltrnsf_CobA"/>
    <property type="match status" value="1"/>
</dbReference>
<dbReference type="PANTHER" id="PTHR46638">
    <property type="entry name" value="CORRINOID ADENOSYLTRANSFERASE"/>
    <property type="match status" value="1"/>
</dbReference>
<dbReference type="CDD" id="cd00561">
    <property type="entry name" value="CobA_ACA"/>
    <property type="match status" value="1"/>
</dbReference>
<dbReference type="EMBL" id="UOEY01000017">
    <property type="protein sequence ID" value="VAW35613.1"/>
    <property type="molecule type" value="Genomic_DNA"/>
</dbReference>
<name>A0A3B0V5G6_9ZZZZ</name>
<dbReference type="GO" id="GO:0005524">
    <property type="term" value="F:ATP binding"/>
    <property type="evidence" value="ECO:0007669"/>
    <property type="project" value="InterPro"/>
</dbReference>
<protein>
    <submittedName>
        <fullName evidence="1">Cob(I)alamin adenosyltransferase</fullName>
        <ecNumber evidence="1">2.5.1.17</ecNumber>
    </submittedName>
</protein>
<dbReference type="Gene3D" id="3.40.50.300">
    <property type="entry name" value="P-loop containing nucleotide triphosphate hydrolases"/>
    <property type="match status" value="1"/>
</dbReference>
<gene>
    <name evidence="1" type="ORF">MNBD_DELTA04-773</name>
</gene>